<feature type="domain" description="Mitochondrial splicing suppressor 51 zinc-finger" evidence="1">
    <location>
        <begin position="102"/>
        <end position="176"/>
    </location>
</feature>
<comment type="caution">
    <text evidence="3">The sequence shown here is derived from an EMBL/GenBank/DDBJ whole genome shotgun (WGS) entry which is preliminary data.</text>
</comment>
<dbReference type="OrthoDB" id="5282002at2759"/>
<dbReference type="InterPro" id="IPR046824">
    <property type="entry name" value="Mss51-like_C"/>
</dbReference>
<sequence length="467" mass="52938">MSLSVFAKRSFKQCRTNLGPTLLALSHKKVTLFACSPYYRNLEVSSIYKAQLSFTALFSKIFKNKSTNVGKIPKKPSFYLLSQSPIKAIVEKGKIISEHGVCPICDQLEAKNSINLSNQTDSSANPPSYRGKKPTFECPGCGYPTHCSEEHWKLDQHHKTDICSHLKTANIDEHDLRSGRKMPEFEFPASQAPELIVNLSNWDTYFYTRNFLTIKSNQAVRHVSKILTYPITIASIIHPYSPFAQKKAFTPEGIKSIGAIQTTLREHELAKSDQNLASLINPIRIFVLGARSEAMLPVAVYLQLYYLIPSSLITIYFVGPECIPSPDESRNTVAVSSRLVLKYHKGLFHDMLWSFAPFDPYTDIFFMFNPGVGHPLTKNAWKPTIEKLLETKCGIFATGFSDSDMSNDIDLLNNEFTNKFDWLLKPTPNPFSSLKRDFAINDLRVWAQSNMNIYGFRGKLYEVEKTQ</sequence>
<gene>
    <name evidence="3" type="ORF">BB561_000163</name>
</gene>
<accession>A0A2T9Z0B1</accession>
<dbReference type="Proteomes" id="UP000245383">
    <property type="component" value="Unassembled WGS sequence"/>
</dbReference>
<name>A0A2T9Z0B1_9FUNG</name>
<evidence type="ECO:0000259" key="1">
    <source>
        <dbReference type="Pfam" id="PF13824"/>
    </source>
</evidence>
<proteinExistence type="predicted"/>
<dbReference type="STRING" id="133385.A0A2T9Z0B1"/>
<dbReference type="InterPro" id="IPR032717">
    <property type="entry name" value="Mss51_Znf"/>
</dbReference>
<dbReference type="Pfam" id="PF20179">
    <property type="entry name" value="MSS51_C"/>
    <property type="match status" value="1"/>
</dbReference>
<evidence type="ECO:0000313" key="3">
    <source>
        <dbReference type="EMBL" id="PVU98045.1"/>
    </source>
</evidence>
<keyword evidence="4" id="KW-1185">Reference proteome</keyword>
<feature type="domain" description="Mitochondrial splicing suppressor 51-like C-terminal" evidence="2">
    <location>
        <begin position="273"/>
        <end position="436"/>
    </location>
</feature>
<dbReference type="EMBL" id="MBFR01000004">
    <property type="protein sequence ID" value="PVU98045.1"/>
    <property type="molecule type" value="Genomic_DNA"/>
</dbReference>
<evidence type="ECO:0000313" key="4">
    <source>
        <dbReference type="Proteomes" id="UP000245383"/>
    </source>
</evidence>
<dbReference type="AlphaFoldDB" id="A0A2T9Z0B1"/>
<dbReference type="PANTHER" id="PTHR28069:SF1">
    <property type="entry name" value="PROTEIN MSS51, MITOCHONDRIAL"/>
    <property type="match status" value="1"/>
</dbReference>
<dbReference type="PANTHER" id="PTHR28069">
    <property type="entry name" value="GH20023P"/>
    <property type="match status" value="1"/>
</dbReference>
<organism evidence="3 4">
    <name type="scientific">Smittium simulii</name>
    <dbReference type="NCBI Taxonomy" id="133385"/>
    <lineage>
        <taxon>Eukaryota</taxon>
        <taxon>Fungi</taxon>
        <taxon>Fungi incertae sedis</taxon>
        <taxon>Zoopagomycota</taxon>
        <taxon>Kickxellomycotina</taxon>
        <taxon>Harpellomycetes</taxon>
        <taxon>Harpellales</taxon>
        <taxon>Legeriomycetaceae</taxon>
        <taxon>Smittium</taxon>
    </lineage>
</organism>
<protein>
    <submittedName>
        <fullName evidence="3">Uncharacterized protein</fullName>
    </submittedName>
</protein>
<evidence type="ECO:0000259" key="2">
    <source>
        <dbReference type="Pfam" id="PF20179"/>
    </source>
</evidence>
<dbReference type="Pfam" id="PF13824">
    <property type="entry name" value="zf-Mss51"/>
    <property type="match status" value="1"/>
</dbReference>
<reference evidence="3 4" key="1">
    <citation type="journal article" date="2018" name="MBio">
        <title>Comparative Genomics Reveals the Core Gene Toolbox for the Fungus-Insect Symbiosis.</title>
        <authorList>
            <person name="Wang Y."/>
            <person name="Stata M."/>
            <person name="Wang W."/>
            <person name="Stajich J.E."/>
            <person name="White M.M."/>
            <person name="Moncalvo J.M."/>
        </authorList>
    </citation>
    <scope>NUCLEOTIDE SEQUENCE [LARGE SCALE GENOMIC DNA]</scope>
    <source>
        <strain evidence="3 4">SWE-8-4</strain>
    </source>
</reference>